<accession>A0A7W9C8A0</accession>
<dbReference type="InterPro" id="IPR053521">
    <property type="entry name" value="McjB-like"/>
</dbReference>
<name>A0A7W9C8A0_9CAUL</name>
<evidence type="ECO:0000259" key="1">
    <source>
        <dbReference type="Pfam" id="PF13471"/>
    </source>
</evidence>
<dbReference type="EMBL" id="JACHOQ010000006">
    <property type="protein sequence ID" value="MBB5740794.1"/>
    <property type="molecule type" value="Genomic_DNA"/>
</dbReference>
<protein>
    <recommendedName>
        <fullName evidence="1">Microcin J25-processing protein McjB C-terminal domain-containing protein</fullName>
    </recommendedName>
</protein>
<sequence length="202" mass="22376">MAVVDDDVIVLDVKGDAYHCLVAGAQTLRITPQGGLSISDPLLAADLQDAGLIRGAPFDMERPAPILPQRELLPSRSPPRSEILRIGLSWIVAAIIFRRKRLHTLVDFHRGATRVTAKRSEKALAEIVGAARMVRPWIPGEGECLQRSFQLRCVLASQGIATDWVFGVRTWPFGAHCWLQIGDLVVGDRLARVRRYVPIMRA</sequence>
<keyword evidence="3" id="KW-1185">Reference proteome</keyword>
<proteinExistence type="predicted"/>
<comment type="caution">
    <text evidence="2">The sequence shown here is derived from an EMBL/GenBank/DDBJ whole genome shotgun (WGS) entry which is preliminary data.</text>
</comment>
<dbReference type="NCBIfam" id="NF033537">
    <property type="entry name" value="lasso_biosyn_B2"/>
    <property type="match status" value="1"/>
</dbReference>
<organism evidence="2 3">
    <name type="scientific">Brevundimonas aurantiaca</name>
    <dbReference type="NCBI Taxonomy" id="74316"/>
    <lineage>
        <taxon>Bacteria</taxon>
        <taxon>Pseudomonadati</taxon>
        <taxon>Pseudomonadota</taxon>
        <taxon>Alphaproteobacteria</taxon>
        <taxon>Caulobacterales</taxon>
        <taxon>Caulobacteraceae</taxon>
        <taxon>Brevundimonas</taxon>
    </lineage>
</organism>
<gene>
    <name evidence="2" type="ORF">GGQ93_002523</name>
</gene>
<reference evidence="2 3" key="1">
    <citation type="submission" date="2020-08" db="EMBL/GenBank/DDBJ databases">
        <title>Genomic Encyclopedia of Type Strains, Phase IV (KMG-IV): sequencing the most valuable type-strain genomes for metagenomic binning, comparative biology and taxonomic classification.</title>
        <authorList>
            <person name="Goeker M."/>
        </authorList>
    </citation>
    <scope>NUCLEOTIDE SEQUENCE [LARGE SCALE GENOMIC DNA]</scope>
    <source>
        <strain evidence="2 3">DSM 4731</strain>
    </source>
</reference>
<feature type="domain" description="Microcin J25-processing protein McjB C-terminal" evidence="1">
    <location>
        <begin position="93"/>
        <end position="201"/>
    </location>
</feature>
<dbReference type="InterPro" id="IPR032708">
    <property type="entry name" value="McjB_C"/>
</dbReference>
<evidence type="ECO:0000313" key="3">
    <source>
        <dbReference type="Proteomes" id="UP000527324"/>
    </source>
</evidence>
<dbReference type="Pfam" id="PF13471">
    <property type="entry name" value="Transglut_core3"/>
    <property type="match status" value="1"/>
</dbReference>
<dbReference type="AlphaFoldDB" id="A0A7W9C8A0"/>
<dbReference type="RefSeq" id="WP_183217410.1">
    <property type="nucleotide sequence ID" value="NZ_CAJFZW010000055.1"/>
</dbReference>
<evidence type="ECO:0000313" key="2">
    <source>
        <dbReference type="EMBL" id="MBB5740794.1"/>
    </source>
</evidence>
<dbReference type="Proteomes" id="UP000527324">
    <property type="component" value="Unassembled WGS sequence"/>
</dbReference>